<keyword evidence="2" id="KW-0472">Membrane</keyword>
<protein>
    <submittedName>
        <fullName evidence="3">Uncharacterized protein</fullName>
    </submittedName>
</protein>
<name>A0A066VVU5_TILAU</name>
<feature type="compositionally biased region" description="Polar residues" evidence="1">
    <location>
        <begin position="507"/>
        <end position="516"/>
    </location>
</feature>
<feature type="transmembrane region" description="Helical" evidence="2">
    <location>
        <begin position="155"/>
        <end position="178"/>
    </location>
</feature>
<evidence type="ECO:0000313" key="3">
    <source>
        <dbReference type="EMBL" id="KDN44383.1"/>
    </source>
</evidence>
<feature type="compositionally biased region" description="Basic and acidic residues" evidence="1">
    <location>
        <begin position="355"/>
        <end position="367"/>
    </location>
</feature>
<feature type="transmembrane region" description="Helical" evidence="2">
    <location>
        <begin position="115"/>
        <end position="134"/>
    </location>
</feature>
<keyword evidence="4" id="KW-1185">Reference proteome</keyword>
<dbReference type="OrthoDB" id="2575061at2759"/>
<feature type="compositionally biased region" description="Polar residues" evidence="1">
    <location>
        <begin position="702"/>
        <end position="712"/>
    </location>
</feature>
<organism evidence="3 4">
    <name type="scientific">Tilletiaria anomala (strain ATCC 24038 / CBS 436.72 / UBC 951)</name>
    <dbReference type="NCBI Taxonomy" id="1037660"/>
    <lineage>
        <taxon>Eukaryota</taxon>
        <taxon>Fungi</taxon>
        <taxon>Dikarya</taxon>
        <taxon>Basidiomycota</taxon>
        <taxon>Ustilaginomycotina</taxon>
        <taxon>Exobasidiomycetes</taxon>
        <taxon>Georgefischeriales</taxon>
        <taxon>Tilletiariaceae</taxon>
        <taxon>Tilletiaria</taxon>
    </lineage>
</organism>
<feature type="compositionally biased region" description="Low complexity" evidence="1">
    <location>
        <begin position="466"/>
        <end position="482"/>
    </location>
</feature>
<feature type="region of interest" description="Disordered" evidence="1">
    <location>
        <begin position="701"/>
        <end position="758"/>
    </location>
</feature>
<dbReference type="GeneID" id="25261535"/>
<dbReference type="InParanoid" id="A0A066VVU5"/>
<feature type="region of interest" description="Disordered" evidence="1">
    <location>
        <begin position="463"/>
        <end position="530"/>
    </location>
</feature>
<keyword evidence="2" id="KW-1133">Transmembrane helix</keyword>
<evidence type="ECO:0000256" key="1">
    <source>
        <dbReference type="SAM" id="MobiDB-lite"/>
    </source>
</evidence>
<feature type="compositionally biased region" description="Polar residues" evidence="1">
    <location>
        <begin position="570"/>
        <end position="582"/>
    </location>
</feature>
<feature type="compositionally biased region" description="Basic and acidic residues" evidence="1">
    <location>
        <begin position="497"/>
        <end position="506"/>
    </location>
</feature>
<proteinExistence type="predicted"/>
<reference evidence="3 4" key="1">
    <citation type="submission" date="2014-05" db="EMBL/GenBank/DDBJ databases">
        <title>Draft genome sequence of a rare smut relative, Tilletiaria anomala UBC 951.</title>
        <authorList>
            <consortium name="DOE Joint Genome Institute"/>
            <person name="Toome M."/>
            <person name="Kuo A."/>
            <person name="Henrissat B."/>
            <person name="Lipzen A."/>
            <person name="Tritt A."/>
            <person name="Yoshinaga Y."/>
            <person name="Zane M."/>
            <person name="Barry K."/>
            <person name="Grigoriev I.V."/>
            <person name="Spatafora J.W."/>
            <person name="Aimea M.C."/>
        </authorList>
    </citation>
    <scope>NUCLEOTIDE SEQUENCE [LARGE SCALE GENOMIC DNA]</scope>
    <source>
        <strain evidence="3 4">UBC 951</strain>
    </source>
</reference>
<dbReference type="Proteomes" id="UP000027361">
    <property type="component" value="Unassembled WGS sequence"/>
</dbReference>
<dbReference type="RefSeq" id="XP_013242753.1">
    <property type="nucleotide sequence ID" value="XM_013387299.1"/>
</dbReference>
<dbReference type="AlphaFoldDB" id="A0A066VVU5"/>
<feature type="region of interest" description="Disordered" evidence="1">
    <location>
        <begin position="294"/>
        <end position="408"/>
    </location>
</feature>
<dbReference type="EMBL" id="JMSN01000052">
    <property type="protein sequence ID" value="KDN44383.1"/>
    <property type="molecule type" value="Genomic_DNA"/>
</dbReference>
<dbReference type="STRING" id="1037660.A0A066VVU5"/>
<feature type="region of interest" description="Disordered" evidence="1">
    <location>
        <begin position="563"/>
        <end position="585"/>
    </location>
</feature>
<feature type="region of interest" description="Disordered" evidence="1">
    <location>
        <begin position="598"/>
        <end position="638"/>
    </location>
</feature>
<evidence type="ECO:0000256" key="2">
    <source>
        <dbReference type="SAM" id="Phobius"/>
    </source>
</evidence>
<gene>
    <name evidence="3" type="ORF">K437DRAFT_138993</name>
</gene>
<keyword evidence="2" id="KW-0812">Transmembrane</keyword>
<dbReference type="HOGENOM" id="CLU_367683_0_0_1"/>
<feature type="transmembrane region" description="Helical" evidence="2">
    <location>
        <begin position="25"/>
        <end position="50"/>
    </location>
</feature>
<comment type="caution">
    <text evidence="3">The sequence shown here is derived from an EMBL/GenBank/DDBJ whole genome shotgun (WGS) entry which is preliminary data.</text>
</comment>
<evidence type="ECO:0000313" key="4">
    <source>
        <dbReference type="Proteomes" id="UP000027361"/>
    </source>
</evidence>
<sequence length="758" mass="83662">MFVLVQLALQPDNRAADNGSIATAWWVATGVYSFFTLSWFLGVVLLHDYVLCFQRVFSEANAYILSIYLSSTAYTLCSLKSYSHYSFLHRIRWSATSTDFFIETCWYYSQNWPTIITLIPRAIICIIVLVLYNPSGTLSSTLSSTPGLMSARDPFFFDSATDLLSTYASIVLVVYLGWVSWRALVLVVSYFGLLFTMGFSGLRHAKLNVILPQNVVNFGSSRRFSSSVPLTRPSDVTSWLDKEPGSEMMIHFTHADGQPIFMQRAEDRIRELLFEYAPHRFSAAADQGFSRSFGRSMEQARPRSYAEELPMGSYQSSRPGPHGPASGSKFYQATIGLGTVDEGSKSKHNVPADDSADRAPSEEERRIPSHATPMFSMGRPVAAAEKLSSDNARPVGEREGGKGPPNLVPFPFLSLRNNDVGSPIRISNDGSLPRSSISRDGALPMPSAFNDVVPAVPRALCRRESASSSLSTASTTRGTSSSIYYQPEEMMLQPSQSDEHIEDRTAETQSPLSPTGQREESTDPITPHRSWPILHQKLDFVSRKPEASTWWAFLPGLRANPASRVDKSQLQKTETMHSQTDQTDAERPNSIEIVFTGEESATDPSVQPAAPAQEHHDVPVVPPSPSQTMETSESDDSAELRLWQSFPEQSRINPPGLVALRLEQHSFEEAEWKKDKAREMDAERAVAQLQNLAAAITPKLAATSSQDLSKSPSEGGLIPIKEESWGSSLNSAIASHDGHERPGEEVSVSIPQNIDIPM</sequence>
<accession>A0A066VVU5</accession>
<feature type="transmembrane region" description="Helical" evidence="2">
    <location>
        <begin position="184"/>
        <end position="202"/>
    </location>
</feature>